<proteinExistence type="predicted"/>
<reference evidence="3" key="1">
    <citation type="submission" date="2023-01" db="EMBL/GenBank/DDBJ databases">
        <title>Key to firefly adult light organ development and bioluminescence: homeobox transcription factors regulate luciferase expression and transportation to peroxisome.</title>
        <authorList>
            <person name="Fu X."/>
        </authorList>
    </citation>
    <scope>NUCLEOTIDE SEQUENCE [LARGE SCALE GENOMIC DNA]</scope>
</reference>
<gene>
    <name evidence="2" type="ORF">RN001_009076</name>
</gene>
<dbReference type="EMBL" id="JARPUR010000004">
    <property type="protein sequence ID" value="KAK4876570.1"/>
    <property type="molecule type" value="Genomic_DNA"/>
</dbReference>
<dbReference type="Proteomes" id="UP001353858">
    <property type="component" value="Unassembled WGS sequence"/>
</dbReference>
<keyword evidence="3" id="KW-1185">Reference proteome</keyword>
<protein>
    <submittedName>
        <fullName evidence="2">Uncharacterized protein</fullName>
    </submittedName>
</protein>
<feature type="compositionally biased region" description="Basic and acidic residues" evidence="1">
    <location>
        <begin position="66"/>
        <end position="77"/>
    </location>
</feature>
<dbReference type="AlphaFoldDB" id="A0AAN7SPR2"/>
<comment type="caution">
    <text evidence="2">The sequence shown here is derived from an EMBL/GenBank/DDBJ whole genome shotgun (WGS) entry which is preliminary data.</text>
</comment>
<accession>A0AAN7SPR2</accession>
<evidence type="ECO:0000313" key="2">
    <source>
        <dbReference type="EMBL" id="KAK4876570.1"/>
    </source>
</evidence>
<organism evidence="2 3">
    <name type="scientific">Aquatica leii</name>
    <dbReference type="NCBI Taxonomy" id="1421715"/>
    <lineage>
        <taxon>Eukaryota</taxon>
        <taxon>Metazoa</taxon>
        <taxon>Ecdysozoa</taxon>
        <taxon>Arthropoda</taxon>
        <taxon>Hexapoda</taxon>
        <taxon>Insecta</taxon>
        <taxon>Pterygota</taxon>
        <taxon>Neoptera</taxon>
        <taxon>Endopterygota</taxon>
        <taxon>Coleoptera</taxon>
        <taxon>Polyphaga</taxon>
        <taxon>Elateriformia</taxon>
        <taxon>Elateroidea</taxon>
        <taxon>Lampyridae</taxon>
        <taxon>Luciolinae</taxon>
        <taxon>Aquatica</taxon>
    </lineage>
</organism>
<sequence length="90" mass="11081">MEEDSKRNQKLFYRVLKTLRKRKQQSLRQIKSKDNKILTDEKEIMERWKEYFQELLNTSKTGNTANEEKEKHLEDKKSNKKHKNRKSIRT</sequence>
<feature type="region of interest" description="Disordered" evidence="1">
    <location>
        <begin position="57"/>
        <end position="90"/>
    </location>
</feature>
<evidence type="ECO:0000313" key="3">
    <source>
        <dbReference type="Proteomes" id="UP001353858"/>
    </source>
</evidence>
<name>A0AAN7SPR2_9COLE</name>
<feature type="compositionally biased region" description="Basic residues" evidence="1">
    <location>
        <begin position="78"/>
        <end position="90"/>
    </location>
</feature>
<evidence type="ECO:0000256" key="1">
    <source>
        <dbReference type="SAM" id="MobiDB-lite"/>
    </source>
</evidence>